<keyword evidence="2" id="KW-1185">Reference proteome</keyword>
<protein>
    <submittedName>
        <fullName evidence="1">Uncharacterized protein</fullName>
    </submittedName>
</protein>
<organism evidence="1 2">
    <name type="scientific">Platanthera zijinensis</name>
    <dbReference type="NCBI Taxonomy" id="2320716"/>
    <lineage>
        <taxon>Eukaryota</taxon>
        <taxon>Viridiplantae</taxon>
        <taxon>Streptophyta</taxon>
        <taxon>Embryophyta</taxon>
        <taxon>Tracheophyta</taxon>
        <taxon>Spermatophyta</taxon>
        <taxon>Magnoliopsida</taxon>
        <taxon>Liliopsida</taxon>
        <taxon>Asparagales</taxon>
        <taxon>Orchidaceae</taxon>
        <taxon>Orchidoideae</taxon>
        <taxon>Orchideae</taxon>
        <taxon>Orchidinae</taxon>
        <taxon>Platanthera</taxon>
    </lineage>
</organism>
<proteinExistence type="predicted"/>
<dbReference type="AlphaFoldDB" id="A0AAP0C340"/>
<comment type="caution">
    <text evidence="1">The sequence shown here is derived from an EMBL/GenBank/DDBJ whole genome shotgun (WGS) entry which is preliminary data.</text>
</comment>
<evidence type="ECO:0000313" key="2">
    <source>
        <dbReference type="Proteomes" id="UP001418222"/>
    </source>
</evidence>
<reference evidence="1 2" key="1">
    <citation type="journal article" date="2022" name="Nat. Plants">
        <title>Genomes of leafy and leafless Platanthera orchids illuminate the evolution of mycoheterotrophy.</title>
        <authorList>
            <person name="Li M.H."/>
            <person name="Liu K.W."/>
            <person name="Li Z."/>
            <person name="Lu H.C."/>
            <person name="Ye Q.L."/>
            <person name="Zhang D."/>
            <person name="Wang J.Y."/>
            <person name="Li Y.F."/>
            <person name="Zhong Z.M."/>
            <person name="Liu X."/>
            <person name="Yu X."/>
            <person name="Liu D.K."/>
            <person name="Tu X.D."/>
            <person name="Liu B."/>
            <person name="Hao Y."/>
            <person name="Liao X.Y."/>
            <person name="Jiang Y.T."/>
            <person name="Sun W.H."/>
            <person name="Chen J."/>
            <person name="Chen Y.Q."/>
            <person name="Ai Y."/>
            <person name="Zhai J.W."/>
            <person name="Wu S.S."/>
            <person name="Zhou Z."/>
            <person name="Hsiao Y.Y."/>
            <person name="Wu W.L."/>
            <person name="Chen Y.Y."/>
            <person name="Lin Y.F."/>
            <person name="Hsu J.L."/>
            <person name="Li C.Y."/>
            <person name="Wang Z.W."/>
            <person name="Zhao X."/>
            <person name="Zhong W.Y."/>
            <person name="Ma X.K."/>
            <person name="Ma L."/>
            <person name="Huang J."/>
            <person name="Chen G.Z."/>
            <person name="Huang M.Z."/>
            <person name="Huang L."/>
            <person name="Peng D.H."/>
            <person name="Luo Y.B."/>
            <person name="Zou S.Q."/>
            <person name="Chen S.P."/>
            <person name="Lan S."/>
            <person name="Tsai W.C."/>
            <person name="Van de Peer Y."/>
            <person name="Liu Z.J."/>
        </authorList>
    </citation>
    <scope>NUCLEOTIDE SEQUENCE [LARGE SCALE GENOMIC DNA]</scope>
    <source>
        <strain evidence="1">Lor287</strain>
    </source>
</reference>
<dbReference type="EMBL" id="JBBWWQ010000001">
    <property type="protein sequence ID" value="KAK8957785.1"/>
    <property type="molecule type" value="Genomic_DNA"/>
</dbReference>
<dbReference type="Pfam" id="PF14009">
    <property type="entry name" value="PADRE"/>
    <property type="match status" value="1"/>
</dbReference>
<dbReference type="InterPro" id="IPR025322">
    <property type="entry name" value="PADRE_dom"/>
</dbReference>
<dbReference type="PANTHER" id="PTHR33052">
    <property type="entry name" value="DUF4228 DOMAIN PROTEIN-RELATED"/>
    <property type="match status" value="1"/>
</dbReference>
<sequence length="202" mass="22149">MGSCFSIPSSAAPFPSGGEPPTAANVINPDGSLTEYFLPTKVVDVLGANQQLYFLCNADELFYGYHIPALGASHVIEPGKLYFLLPTKKLNYPVTVAEMAALASNASFALAGAALMRAPKMTSRGSRSRRKKGVQVLPAIAAEFNGCQNFNEDGTRSWRRESILMRKNSEVKERQLRRGRIAVVKMTTNFRPRLNVILEVPE</sequence>
<accession>A0AAP0C340</accession>
<name>A0AAP0C340_9ASPA</name>
<evidence type="ECO:0000313" key="1">
    <source>
        <dbReference type="EMBL" id="KAK8957785.1"/>
    </source>
</evidence>
<gene>
    <name evidence="1" type="ORF">KSP39_PZI000156</name>
</gene>
<dbReference type="Proteomes" id="UP001418222">
    <property type="component" value="Unassembled WGS sequence"/>
</dbReference>